<dbReference type="AlphaFoldDB" id="A0A2N1NZD8"/>
<dbReference type="Proteomes" id="UP000233469">
    <property type="component" value="Unassembled WGS sequence"/>
</dbReference>
<organism evidence="1 2">
    <name type="scientific">Rhizophagus irregularis</name>
    <dbReference type="NCBI Taxonomy" id="588596"/>
    <lineage>
        <taxon>Eukaryota</taxon>
        <taxon>Fungi</taxon>
        <taxon>Fungi incertae sedis</taxon>
        <taxon>Mucoromycota</taxon>
        <taxon>Glomeromycotina</taxon>
        <taxon>Glomeromycetes</taxon>
        <taxon>Glomerales</taxon>
        <taxon>Glomeraceae</taxon>
        <taxon>Rhizophagus</taxon>
    </lineage>
</organism>
<comment type="caution">
    <text evidence="1">The sequence shown here is derived from an EMBL/GenBank/DDBJ whole genome shotgun (WGS) entry which is preliminary data.</text>
</comment>
<name>A0A2N1NZD8_9GLOM</name>
<reference evidence="1 2" key="2">
    <citation type="submission" date="2017-10" db="EMBL/GenBank/DDBJ databases">
        <title>Extensive intraspecific genome diversity in a model arbuscular mycorrhizal fungus.</title>
        <authorList>
            <person name="Chen E.C.H."/>
            <person name="Morin E."/>
            <person name="Baudet D."/>
            <person name="Noel J."/>
            <person name="Ndikumana S."/>
            <person name="Charron P."/>
            <person name="St-Onge C."/>
            <person name="Giorgi J."/>
            <person name="Grigoriev I.V."/>
            <person name="Roux C."/>
            <person name="Martin F.M."/>
            <person name="Corradi N."/>
        </authorList>
    </citation>
    <scope>NUCLEOTIDE SEQUENCE [LARGE SCALE GENOMIC DNA]</scope>
    <source>
        <strain evidence="1 2">C2</strain>
    </source>
</reference>
<evidence type="ECO:0000313" key="1">
    <source>
        <dbReference type="EMBL" id="PKK79267.1"/>
    </source>
</evidence>
<dbReference type="EMBL" id="LLXL01000051">
    <property type="protein sequence ID" value="PKK79267.1"/>
    <property type="molecule type" value="Genomic_DNA"/>
</dbReference>
<reference evidence="1 2" key="1">
    <citation type="submission" date="2016-04" db="EMBL/GenBank/DDBJ databases">
        <title>Genome analyses suggest a sexual origin of heterokaryosis in a supposedly ancient asexual fungus.</title>
        <authorList>
            <person name="Ropars J."/>
            <person name="Sedzielewska K."/>
            <person name="Noel J."/>
            <person name="Charron P."/>
            <person name="Farinelli L."/>
            <person name="Marton T."/>
            <person name="Kruger M."/>
            <person name="Pelin A."/>
            <person name="Brachmann A."/>
            <person name="Corradi N."/>
        </authorList>
    </citation>
    <scope>NUCLEOTIDE SEQUENCE [LARGE SCALE GENOMIC DNA]</scope>
    <source>
        <strain evidence="1 2">C2</strain>
    </source>
</reference>
<gene>
    <name evidence="1" type="ORF">RhiirC2_769344</name>
</gene>
<evidence type="ECO:0000313" key="2">
    <source>
        <dbReference type="Proteomes" id="UP000233469"/>
    </source>
</evidence>
<proteinExistence type="predicted"/>
<sequence length="86" mass="9853">MSFSLQALKLSSSFQFLAYLHSSVVLLKAQFRSQVLYLLESQVMRIANRYYGLQCKALSMAHTFPSIVLTSRFFSKDSNPYDSLCE</sequence>
<accession>A0A2N1NZD8</accession>
<protein>
    <submittedName>
        <fullName evidence="1">Uncharacterized protein</fullName>
    </submittedName>
</protein>